<dbReference type="Pfam" id="PF13560">
    <property type="entry name" value="HTH_31"/>
    <property type="match status" value="1"/>
</dbReference>
<dbReference type="EMBL" id="JAVFCB010000003">
    <property type="protein sequence ID" value="MDQ4213780.1"/>
    <property type="molecule type" value="Genomic_DNA"/>
</dbReference>
<evidence type="ECO:0000313" key="2">
    <source>
        <dbReference type="EMBL" id="MDQ4213780.1"/>
    </source>
</evidence>
<organism evidence="2 3">
    <name type="scientific">Microbacterium capsulatum</name>
    <dbReference type="NCBI Taxonomy" id="3041921"/>
    <lineage>
        <taxon>Bacteria</taxon>
        <taxon>Bacillati</taxon>
        <taxon>Actinomycetota</taxon>
        <taxon>Actinomycetes</taxon>
        <taxon>Micrococcales</taxon>
        <taxon>Microbacteriaceae</taxon>
        <taxon>Microbacterium</taxon>
    </lineage>
</organism>
<evidence type="ECO:0000313" key="3">
    <source>
        <dbReference type="Proteomes" id="UP001230289"/>
    </source>
</evidence>
<accession>A0ABU0XI14</accession>
<dbReference type="SUPFAM" id="SSF47413">
    <property type="entry name" value="lambda repressor-like DNA-binding domains"/>
    <property type="match status" value="1"/>
</dbReference>
<dbReference type="Gene3D" id="1.10.260.40">
    <property type="entry name" value="lambda repressor-like DNA-binding domains"/>
    <property type="match status" value="1"/>
</dbReference>
<gene>
    <name evidence="2" type="ORF">RBR11_07610</name>
</gene>
<reference evidence="2 3" key="1">
    <citation type="submission" date="2023-08" db="EMBL/GenBank/DDBJ databases">
        <title>Microbacterium sp. nov., isolated from a waste landfill.</title>
        <authorList>
            <person name="Wen W."/>
        </authorList>
    </citation>
    <scope>NUCLEOTIDE SEQUENCE [LARGE SCALE GENOMIC DNA]</scope>
    <source>
        <strain evidence="2 3">ASV81</strain>
    </source>
</reference>
<sequence>MTTLQLLNVRQMCRTGEAREIRIKSGLSLAELAKDVHRNKTTVHNWETGKTQPRGDAAIVYGERLLQLRRLLSRMG</sequence>
<dbReference type="RefSeq" id="WP_308488717.1">
    <property type="nucleotide sequence ID" value="NZ_JAVFCB010000003.1"/>
</dbReference>
<keyword evidence="3" id="KW-1185">Reference proteome</keyword>
<evidence type="ECO:0000259" key="1">
    <source>
        <dbReference type="PROSITE" id="PS50943"/>
    </source>
</evidence>
<feature type="domain" description="HTH cro/C1-type" evidence="1">
    <location>
        <begin position="19"/>
        <end position="59"/>
    </location>
</feature>
<dbReference type="InterPro" id="IPR010982">
    <property type="entry name" value="Lambda_DNA-bd_dom_sf"/>
</dbReference>
<proteinExistence type="predicted"/>
<dbReference type="PROSITE" id="PS50943">
    <property type="entry name" value="HTH_CROC1"/>
    <property type="match status" value="1"/>
</dbReference>
<protein>
    <submittedName>
        <fullName evidence="2">Helix-turn-helix transcriptional regulator</fullName>
    </submittedName>
</protein>
<dbReference type="Proteomes" id="UP001230289">
    <property type="component" value="Unassembled WGS sequence"/>
</dbReference>
<dbReference type="InterPro" id="IPR001387">
    <property type="entry name" value="Cro/C1-type_HTH"/>
</dbReference>
<name>A0ABU0XI14_9MICO</name>
<comment type="caution">
    <text evidence="2">The sequence shown here is derived from an EMBL/GenBank/DDBJ whole genome shotgun (WGS) entry which is preliminary data.</text>
</comment>
<dbReference type="CDD" id="cd00093">
    <property type="entry name" value="HTH_XRE"/>
    <property type="match status" value="1"/>
</dbReference>